<dbReference type="EMBL" id="MU157924">
    <property type="protein sequence ID" value="KAF9523158.1"/>
    <property type="molecule type" value="Genomic_DNA"/>
</dbReference>
<dbReference type="InterPro" id="IPR044862">
    <property type="entry name" value="Pro_4_hyd_alph_FE2OG_OXY"/>
</dbReference>
<proteinExistence type="predicted"/>
<dbReference type="PANTHER" id="PTHR33099">
    <property type="entry name" value="FE2OG DIOXYGENASE DOMAIN-CONTAINING PROTEIN"/>
    <property type="match status" value="1"/>
</dbReference>
<sequence>MASKPDSKEKSRIMDFPPHLDALLNEFWDLPSTQYCSGTVPLTKDTCTIFFRSGAESNFVDFTNPEAHKLSALSNACQPATFGLGSQDVLDDTYRKAGKMDTSDFATLFSPTTNGIAESIKNELFVTDPDSGRDLKVELYKLNVYGPGSFFKAHVDTPRSDTMIGSLVVIFPTAHEGGVLHFRKGDERWAFDSAKATATASHTTPHVAYVAFYSDLEHEVSPVTAGYRVTLTYNLYIEPQAQIARPLNTDIRESHASDQSTLEHKMTHSITSLLSDASLLPSGGLLGFPLSHVYPFNTESTKLSTIQNCLKGLDVHLLRVLSSLSHSHSFSFHLKALYKLTSASSISFFLDEFLVVPSGEINHDLGGLWNYLEELNSKKKKEMMKMDVEREGGPQSNHGDTPIAIIAYDARVGYIPKGSEEQNYFWTEEERDEDDPGWRERTGKEKTVPVPVVWVTNTRKVEVEVEETTKPTGFKMPYLAYGNEASMKDAYGELCFVVQVKSASERVGSGVT</sequence>
<dbReference type="AlphaFoldDB" id="A0A9P6JJM4"/>
<reference evidence="2" key="1">
    <citation type="submission" date="2020-11" db="EMBL/GenBank/DDBJ databases">
        <authorList>
            <consortium name="DOE Joint Genome Institute"/>
            <person name="Ahrendt S."/>
            <person name="Riley R."/>
            <person name="Andreopoulos W."/>
            <person name="Labutti K."/>
            <person name="Pangilinan J."/>
            <person name="Ruiz-Duenas F.J."/>
            <person name="Barrasa J.M."/>
            <person name="Sanchez-Garcia M."/>
            <person name="Camarero S."/>
            <person name="Miyauchi S."/>
            <person name="Serrano A."/>
            <person name="Linde D."/>
            <person name="Babiker R."/>
            <person name="Drula E."/>
            <person name="Ayuso-Fernandez I."/>
            <person name="Pacheco R."/>
            <person name="Padilla G."/>
            <person name="Ferreira P."/>
            <person name="Barriuso J."/>
            <person name="Kellner H."/>
            <person name="Castanera R."/>
            <person name="Alfaro M."/>
            <person name="Ramirez L."/>
            <person name="Pisabarro A.G."/>
            <person name="Kuo A."/>
            <person name="Tritt A."/>
            <person name="Lipzen A."/>
            <person name="He G."/>
            <person name="Yan M."/>
            <person name="Ng V."/>
            <person name="Cullen D."/>
            <person name="Martin F."/>
            <person name="Rosso M.-N."/>
            <person name="Henrissat B."/>
            <person name="Hibbett D."/>
            <person name="Martinez A.T."/>
            <person name="Grigoriev I.V."/>
        </authorList>
    </citation>
    <scope>NUCLEOTIDE SEQUENCE</scope>
    <source>
        <strain evidence="2">CBS 506.95</strain>
    </source>
</reference>
<accession>A0A9P6JJM4</accession>
<keyword evidence="3" id="KW-1185">Reference proteome</keyword>
<dbReference type="PANTHER" id="PTHR33099:SF14">
    <property type="entry name" value="PROLYL 4-HYDROXYLASE ALPHA SUBUNIT FE(2+) 2OG DIOXYGENASE DOMAIN-CONTAINING PROTEIN"/>
    <property type="match status" value="1"/>
</dbReference>
<protein>
    <recommendedName>
        <fullName evidence="1">Fe2OG dioxygenase domain-containing protein</fullName>
    </recommendedName>
</protein>
<comment type="caution">
    <text evidence="2">The sequence shown here is derived from an EMBL/GenBank/DDBJ whole genome shotgun (WGS) entry which is preliminary data.</text>
</comment>
<gene>
    <name evidence="2" type="ORF">CPB83DRAFT_863407</name>
</gene>
<dbReference type="Pfam" id="PF13640">
    <property type="entry name" value="2OG-FeII_Oxy_3"/>
    <property type="match status" value="1"/>
</dbReference>
<feature type="domain" description="Fe2OG dioxygenase" evidence="1">
    <location>
        <begin position="136"/>
        <end position="239"/>
    </location>
</feature>
<dbReference type="Proteomes" id="UP000807306">
    <property type="component" value="Unassembled WGS sequence"/>
</dbReference>
<evidence type="ECO:0000313" key="3">
    <source>
        <dbReference type="Proteomes" id="UP000807306"/>
    </source>
</evidence>
<dbReference type="InterPro" id="IPR005123">
    <property type="entry name" value="Oxoglu/Fe-dep_dioxygenase_dom"/>
</dbReference>
<dbReference type="PROSITE" id="PS51471">
    <property type="entry name" value="FE2OG_OXY"/>
    <property type="match status" value="1"/>
</dbReference>
<dbReference type="Gene3D" id="2.60.120.620">
    <property type="entry name" value="q2cbj1_9rhob like domain"/>
    <property type="match status" value="1"/>
</dbReference>
<dbReference type="OrthoDB" id="27483at2759"/>
<name>A0A9P6JJM4_9AGAR</name>
<organism evidence="2 3">
    <name type="scientific">Crepidotus variabilis</name>
    <dbReference type="NCBI Taxonomy" id="179855"/>
    <lineage>
        <taxon>Eukaryota</taxon>
        <taxon>Fungi</taxon>
        <taxon>Dikarya</taxon>
        <taxon>Basidiomycota</taxon>
        <taxon>Agaricomycotina</taxon>
        <taxon>Agaricomycetes</taxon>
        <taxon>Agaricomycetidae</taxon>
        <taxon>Agaricales</taxon>
        <taxon>Agaricineae</taxon>
        <taxon>Crepidotaceae</taxon>
        <taxon>Crepidotus</taxon>
    </lineage>
</organism>
<evidence type="ECO:0000259" key="1">
    <source>
        <dbReference type="PROSITE" id="PS51471"/>
    </source>
</evidence>
<evidence type="ECO:0000313" key="2">
    <source>
        <dbReference type="EMBL" id="KAF9523158.1"/>
    </source>
</evidence>